<feature type="coiled-coil region" evidence="1">
    <location>
        <begin position="71"/>
        <end position="105"/>
    </location>
</feature>
<evidence type="ECO:0000259" key="2">
    <source>
        <dbReference type="Pfam" id="PF25802"/>
    </source>
</evidence>
<evidence type="ECO:0000256" key="1">
    <source>
        <dbReference type="SAM" id="Coils"/>
    </source>
</evidence>
<dbReference type="STRING" id="225164.V4A6G4"/>
<dbReference type="RefSeq" id="XP_009058612.1">
    <property type="nucleotide sequence ID" value="XM_009060364.1"/>
</dbReference>
<dbReference type="KEGG" id="lgi:LOTGIDRAFT_178825"/>
<dbReference type="AlphaFoldDB" id="V4A6G4"/>
<dbReference type="InterPro" id="IPR057747">
    <property type="entry name" value="WWC1_hairpin"/>
</dbReference>
<gene>
    <name evidence="3" type="ORF">LOTGIDRAFT_178825</name>
</gene>
<keyword evidence="1" id="KW-0175">Coiled coil</keyword>
<protein>
    <recommendedName>
        <fullName evidence="2">WWC1-like helical hairpin domain-containing protein</fullName>
    </recommendedName>
</protein>
<keyword evidence="4" id="KW-1185">Reference proteome</keyword>
<dbReference type="EMBL" id="KB202367">
    <property type="protein sequence ID" value="ESO90610.1"/>
    <property type="molecule type" value="Genomic_DNA"/>
</dbReference>
<dbReference type="HOGENOM" id="CLU_837548_0_0_1"/>
<dbReference type="GeneID" id="20244301"/>
<evidence type="ECO:0000313" key="4">
    <source>
        <dbReference type="Proteomes" id="UP000030746"/>
    </source>
</evidence>
<dbReference type="OrthoDB" id="2020426at2759"/>
<evidence type="ECO:0000313" key="3">
    <source>
        <dbReference type="EMBL" id="ESO90610.1"/>
    </source>
</evidence>
<dbReference type="CTD" id="20244301"/>
<feature type="coiled-coil region" evidence="1">
    <location>
        <begin position="201"/>
        <end position="228"/>
    </location>
</feature>
<sequence length="332" mass="38189">MLKEYLVTAQDDLEAKKEIYNVKEQRLVLAQDEYSHLYNTLSGWKSSRTSLNSNSSVGSTKYDPDLLKADVTHAKDRVARLKWELQQISAEMQQQERGVEKLTRVDEKLSGMNGGYSVTQAQGILTKIRQIQMAMSSSEKEKMELMQTLARLKEEFLLSRYGGSSPDVSTLSLNQDRSTTASQTDLRGEFGLSQSRYIVEKARLRLQCDEAYQKLSDLKKKLATVEDKMIPGQTESDKDRLLLLQEKDQLVRELRSIDPKGRSEDEMTSIRQRIRQLEQDLQTGMELSNKQIAERLKLQNEKTSIQQQLSETTKLTSQLEMQLKRWVRLISS</sequence>
<organism evidence="3 4">
    <name type="scientific">Lottia gigantea</name>
    <name type="common">Giant owl limpet</name>
    <dbReference type="NCBI Taxonomy" id="225164"/>
    <lineage>
        <taxon>Eukaryota</taxon>
        <taxon>Metazoa</taxon>
        <taxon>Spiralia</taxon>
        <taxon>Lophotrochozoa</taxon>
        <taxon>Mollusca</taxon>
        <taxon>Gastropoda</taxon>
        <taxon>Patellogastropoda</taxon>
        <taxon>Lottioidea</taxon>
        <taxon>Lottiidae</taxon>
        <taxon>Lottia</taxon>
    </lineage>
</organism>
<dbReference type="Pfam" id="PF25802">
    <property type="entry name" value="WWC1"/>
    <property type="match status" value="1"/>
</dbReference>
<accession>V4A6G4</accession>
<reference evidence="3 4" key="1">
    <citation type="journal article" date="2013" name="Nature">
        <title>Insights into bilaterian evolution from three spiralian genomes.</title>
        <authorList>
            <person name="Simakov O."/>
            <person name="Marletaz F."/>
            <person name="Cho S.J."/>
            <person name="Edsinger-Gonzales E."/>
            <person name="Havlak P."/>
            <person name="Hellsten U."/>
            <person name="Kuo D.H."/>
            <person name="Larsson T."/>
            <person name="Lv J."/>
            <person name="Arendt D."/>
            <person name="Savage R."/>
            <person name="Osoegawa K."/>
            <person name="de Jong P."/>
            <person name="Grimwood J."/>
            <person name="Chapman J.A."/>
            <person name="Shapiro H."/>
            <person name="Aerts A."/>
            <person name="Otillar R.P."/>
            <person name="Terry A.Y."/>
            <person name="Boore J.L."/>
            <person name="Grigoriev I.V."/>
            <person name="Lindberg D.R."/>
            <person name="Seaver E.C."/>
            <person name="Weisblat D.A."/>
            <person name="Putnam N.H."/>
            <person name="Rokhsar D.S."/>
        </authorList>
    </citation>
    <scope>NUCLEOTIDE SEQUENCE [LARGE SCALE GENOMIC DNA]</scope>
</reference>
<name>V4A6G4_LOTGI</name>
<feature type="domain" description="WWC1-like helical hairpin" evidence="2">
    <location>
        <begin position="198"/>
        <end position="325"/>
    </location>
</feature>
<dbReference type="Proteomes" id="UP000030746">
    <property type="component" value="Unassembled WGS sequence"/>
</dbReference>
<proteinExistence type="predicted"/>
<dbReference type="OMA" id="ARWEMFQ"/>